<dbReference type="SUPFAM" id="SSF48403">
    <property type="entry name" value="Ankyrin repeat"/>
    <property type="match status" value="1"/>
</dbReference>
<dbReference type="CDD" id="cd16489">
    <property type="entry name" value="mRING-CH-C4HC2H_ZNRF"/>
    <property type="match status" value="1"/>
</dbReference>
<feature type="compositionally biased region" description="Low complexity" evidence="9">
    <location>
        <begin position="161"/>
        <end position="175"/>
    </location>
</feature>
<evidence type="ECO:0000256" key="6">
    <source>
        <dbReference type="PROSITE-ProRule" id="PRU00023"/>
    </source>
</evidence>
<dbReference type="SMART" id="SM00248">
    <property type="entry name" value="ANK"/>
    <property type="match status" value="4"/>
</dbReference>
<dbReference type="PROSITE" id="PS50297">
    <property type="entry name" value="ANK_REP_REGION"/>
    <property type="match status" value="4"/>
</dbReference>
<accession>A0AAV5GMR2</accession>
<feature type="domain" description="FYVE-type" evidence="11">
    <location>
        <begin position="892"/>
        <end position="969"/>
    </location>
</feature>
<dbReference type="SUPFAM" id="SSF57903">
    <property type="entry name" value="FYVE/PHD zinc finger"/>
    <property type="match status" value="1"/>
</dbReference>
<dbReference type="PANTHER" id="PTHR24198:SF165">
    <property type="entry name" value="ANKYRIN REPEAT-CONTAINING PROTEIN-RELATED"/>
    <property type="match status" value="1"/>
</dbReference>
<dbReference type="PROSITE" id="PS50178">
    <property type="entry name" value="ZF_FYVE"/>
    <property type="match status" value="1"/>
</dbReference>
<protein>
    <submittedName>
        <fullName evidence="12">Uncharacterized protein</fullName>
    </submittedName>
</protein>
<feature type="repeat" description="ANK" evidence="6">
    <location>
        <begin position="254"/>
        <end position="286"/>
    </location>
</feature>
<dbReference type="InterPro" id="IPR017455">
    <property type="entry name" value="Znf_FYVE-rel"/>
</dbReference>
<proteinExistence type="predicted"/>
<evidence type="ECO:0000259" key="10">
    <source>
        <dbReference type="PROSITE" id="PS50089"/>
    </source>
</evidence>
<dbReference type="InterPro" id="IPR036770">
    <property type="entry name" value="Ankyrin_rpt-contain_sf"/>
</dbReference>
<feature type="region of interest" description="Disordered" evidence="9">
    <location>
        <begin position="792"/>
        <end position="850"/>
    </location>
</feature>
<feature type="repeat" description="ANK" evidence="6">
    <location>
        <begin position="354"/>
        <end position="386"/>
    </location>
</feature>
<feature type="region of interest" description="Disordered" evidence="9">
    <location>
        <begin position="161"/>
        <end position="197"/>
    </location>
</feature>
<evidence type="ECO:0000256" key="5">
    <source>
        <dbReference type="ARBA" id="ARBA00023043"/>
    </source>
</evidence>
<evidence type="ECO:0000313" key="12">
    <source>
        <dbReference type="EMBL" id="GJN91779.1"/>
    </source>
</evidence>
<keyword evidence="1" id="KW-0479">Metal-binding</keyword>
<keyword evidence="3 7" id="KW-0863">Zinc-finger</keyword>
<dbReference type="SUPFAM" id="SSF57850">
    <property type="entry name" value="RING/U-box"/>
    <property type="match status" value="1"/>
</dbReference>
<feature type="compositionally biased region" description="Pro residues" evidence="9">
    <location>
        <begin position="176"/>
        <end position="188"/>
    </location>
</feature>
<name>A0AAV5GMR2_9BASI</name>
<dbReference type="Pfam" id="PF13857">
    <property type="entry name" value="Ank_5"/>
    <property type="match status" value="1"/>
</dbReference>
<feature type="compositionally biased region" description="Polar residues" evidence="9">
    <location>
        <begin position="126"/>
        <end position="149"/>
    </location>
</feature>
<comment type="caution">
    <text evidence="12">The sequence shown here is derived from an EMBL/GenBank/DDBJ whole genome shotgun (WGS) entry which is preliminary data.</text>
</comment>
<keyword evidence="2" id="KW-0677">Repeat</keyword>
<dbReference type="PANTHER" id="PTHR24198">
    <property type="entry name" value="ANKYRIN REPEAT AND PROTEIN KINASE DOMAIN-CONTAINING PROTEIN"/>
    <property type="match status" value="1"/>
</dbReference>
<evidence type="ECO:0000256" key="1">
    <source>
        <dbReference type="ARBA" id="ARBA00022723"/>
    </source>
</evidence>
<dbReference type="Pfam" id="PF12796">
    <property type="entry name" value="Ank_2"/>
    <property type="match status" value="1"/>
</dbReference>
<dbReference type="InterPro" id="IPR011011">
    <property type="entry name" value="Znf_FYVE_PHD"/>
</dbReference>
<evidence type="ECO:0000256" key="3">
    <source>
        <dbReference type="ARBA" id="ARBA00022771"/>
    </source>
</evidence>
<feature type="domain" description="RING-type" evidence="10">
    <location>
        <begin position="1069"/>
        <end position="1119"/>
    </location>
</feature>
<dbReference type="InterPro" id="IPR001841">
    <property type="entry name" value="Znf_RING"/>
</dbReference>
<dbReference type="SMART" id="SM00064">
    <property type="entry name" value="FYVE"/>
    <property type="match status" value="1"/>
</dbReference>
<feature type="compositionally biased region" description="Acidic residues" evidence="9">
    <location>
        <begin position="794"/>
        <end position="807"/>
    </location>
</feature>
<dbReference type="AlphaFoldDB" id="A0AAV5GMR2"/>
<dbReference type="Gene3D" id="3.30.40.10">
    <property type="entry name" value="Zinc/RING finger domain, C3HC4 (zinc finger)"/>
    <property type="match status" value="2"/>
</dbReference>
<gene>
    <name evidence="12" type="ORF">Rhopal_004802-T1</name>
</gene>
<feature type="compositionally biased region" description="Low complexity" evidence="9">
    <location>
        <begin position="522"/>
        <end position="542"/>
    </location>
</feature>
<dbReference type="PROSITE" id="PS50089">
    <property type="entry name" value="ZF_RING_2"/>
    <property type="match status" value="1"/>
</dbReference>
<evidence type="ECO:0000256" key="8">
    <source>
        <dbReference type="SAM" id="Coils"/>
    </source>
</evidence>
<keyword evidence="5 6" id="KW-0040">ANK repeat</keyword>
<dbReference type="Gene3D" id="1.25.40.20">
    <property type="entry name" value="Ankyrin repeat-containing domain"/>
    <property type="match status" value="2"/>
</dbReference>
<dbReference type="GO" id="GO:0008270">
    <property type="term" value="F:zinc ion binding"/>
    <property type="evidence" value="ECO:0007669"/>
    <property type="project" value="UniProtKB-KW"/>
</dbReference>
<keyword evidence="4" id="KW-0862">Zinc</keyword>
<dbReference type="Pfam" id="PF01363">
    <property type="entry name" value="FYVE"/>
    <property type="match status" value="1"/>
</dbReference>
<organism evidence="12 13">
    <name type="scientific">Rhodotorula paludigena</name>
    <dbReference type="NCBI Taxonomy" id="86838"/>
    <lineage>
        <taxon>Eukaryota</taxon>
        <taxon>Fungi</taxon>
        <taxon>Dikarya</taxon>
        <taxon>Basidiomycota</taxon>
        <taxon>Pucciniomycotina</taxon>
        <taxon>Microbotryomycetes</taxon>
        <taxon>Sporidiobolales</taxon>
        <taxon>Sporidiobolaceae</taxon>
        <taxon>Rhodotorula</taxon>
    </lineage>
</organism>
<evidence type="ECO:0000313" key="13">
    <source>
        <dbReference type="Proteomes" id="UP001342314"/>
    </source>
</evidence>
<evidence type="ECO:0000256" key="9">
    <source>
        <dbReference type="SAM" id="MobiDB-lite"/>
    </source>
</evidence>
<dbReference type="InterPro" id="IPR000306">
    <property type="entry name" value="Znf_FYVE"/>
</dbReference>
<evidence type="ECO:0000259" key="11">
    <source>
        <dbReference type="PROSITE" id="PS50178"/>
    </source>
</evidence>
<dbReference type="InterPro" id="IPR002110">
    <property type="entry name" value="Ankyrin_rpt"/>
</dbReference>
<feature type="coiled-coil region" evidence="8">
    <location>
        <begin position="735"/>
        <end position="792"/>
    </location>
</feature>
<evidence type="ECO:0000256" key="7">
    <source>
        <dbReference type="PROSITE-ProRule" id="PRU00175"/>
    </source>
</evidence>
<keyword evidence="8" id="KW-0175">Coiled coil</keyword>
<feature type="region of interest" description="Disordered" evidence="9">
    <location>
        <begin position="509"/>
        <end position="558"/>
    </location>
</feature>
<feature type="compositionally biased region" description="Low complexity" evidence="9">
    <location>
        <begin position="85"/>
        <end position="95"/>
    </location>
</feature>
<dbReference type="EMBL" id="BQKY01000009">
    <property type="protein sequence ID" value="GJN91779.1"/>
    <property type="molecule type" value="Genomic_DNA"/>
</dbReference>
<dbReference type="PRINTS" id="PR01415">
    <property type="entry name" value="ANKYRIN"/>
</dbReference>
<keyword evidence="13" id="KW-1185">Reference proteome</keyword>
<evidence type="ECO:0000256" key="2">
    <source>
        <dbReference type="ARBA" id="ARBA00022737"/>
    </source>
</evidence>
<reference evidence="12 13" key="1">
    <citation type="submission" date="2021-12" db="EMBL/GenBank/DDBJ databases">
        <title>High titer production of polyol ester of fatty acids by Rhodotorula paludigena BS15 towards product separation-free biomass refinery.</title>
        <authorList>
            <person name="Mano J."/>
            <person name="Ono H."/>
            <person name="Tanaka T."/>
            <person name="Naito K."/>
            <person name="Sushida H."/>
            <person name="Ike M."/>
            <person name="Tokuyasu K."/>
            <person name="Kitaoka M."/>
        </authorList>
    </citation>
    <scope>NUCLEOTIDE SEQUENCE [LARGE SCALE GENOMIC DNA]</scope>
    <source>
        <strain evidence="12 13">BS15</strain>
    </source>
</reference>
<dbReference type="PROSITE" id="PS50088">
    <property type="entry name" value="ANK_REPEAT"/>
    <property type="match status" value="4"/>
</dbReference>
<feature type="compositionally biased region" description="Polar residues" evidence="9">
    <location>
        <begin position="822"/>
        <end position="835"/>
    </location>
</feature>
<sequence>MPPDDPLGDPLQQAFTASPDPHKPAQPAAAPSSADLFSEPFASWHDHAAAQSAWGDAADARVNATRPEAGAHGPASDETMPGTASSEPQPSSSFSLNPAAASFTPSFPSYEAQEEPSAIPIAMPPRSTSPFNRHRSSSGTSTLNVASSATPRGLVSPLAQMQLSADSSSQSASIDPPAPLAPPRPAPPSRASSTASSAKGYDATVLRNLIATACAHGDLERLRSLLSPAAAANSDGAGDTPSVFALANQTSPHTGLSPLHYAAQKGHVDVVQWLIEAAGAMPELEDLEGETPLHKAAHRGHLDVCRFLIASGADVNTADNDGWTALHNAASHGWLDVARLLIDAGASVDQPNKHRYTALMNAAAKGQLPLVHFLLKRGADPLARNAFGETAYDLAAAVFEVQIVSVLAAAEEARVKRDGAGAYNPLAYHSTVPVVLYENQRLALPSLKKLSTLAKNGTRWSSKALSRNDGVAAFSVPRAWIADGAEDDLPCFRTEVALPVVGDETRLGLPEPREVRSGGRVRAAPDTAALSPASPSSPSAKPTRPRPQPRRASSSAASSLTAILASSPSLDPAAPATSAFSSSAPREPAWFWLSDWVVDPTFPSSSSAAHDAGWSYAPSFPSPDWSPSPPLEVQRALSLDGPASAAALAALAGQGKKFVRRRRWVRLMRRRVDRPDFGFPDGAGAMHATGREAEMDYRARARFLAGEELDVAGGDGASVRSARTIPLHEGGEVGADELVEDRVALRKVVARLERAADELRRGMSGDEDETSRRGAQDELEALLQRVGLLKAQLGEDEDDDDDSDEEFVYSGQDADNDDARSVWTTTRPSSITSASIHDGAAEPTASTSAHPVLTPQIAPEFRVPTHEHAPLSIFPVNPLFQPRPIRARWQPDEEASDCRRCGQHFTFFKRKHHCRRCGFVVCASCSQHEDALDPYTVALEPGTFMEEQSWLTGLPMRYRTCGECHAALSLPSGVGGGAGSGGTASLLSPQAFFPASPSLGSVTPSEAAASDASDLVECPVCGTALASVGDKAKQEEHIRDCLETGGGSISSGRYLVFKLPPGPLVGEECGVCFEDFDEVFLIVSSFQVGDKMARLVCLCTFHETCISSWLSRGHSCPVHPQRES</sequence>
<feature type="compositionally biased region" description="Low complexity" evidence="9">
    <location>
        <begin position="25"/>
        <end position="35"/>
    </location>
</feature>
<feature type="repeat" description="ANK" evidence="6">
    <location>
        <begin position="288"/>
        <end position="320"/>
    </location>
</feature>
<dbReference type="Proteomes" id="UP001342314">
    <property type="component" value="Unassembled WGS sequence"/>
</dbReference>
<feature type="repeat" description="ANK" evidence="6">
    <location>
        <begin position="321"/>
        <end position="353"/>
    </location>
</feature>
<evidence type="ECO:0000256" key="4">
    <source>
        <dbReference type="ARBA" id="ARBA00022833"/>
    </source>
</evidence>
<feature type="region of interest" description="Disordered" evidence="9">
    <location>
        <begin position="1"/>
        <end position="149"/>
    </location>
</feature>
<dbReference type="InterPro" id="IPR013083">
    <property type="entry name" value="Znf_RING/FYVE/PHD"/>
</dbReference>